<evidence type="ECO:0000256" key="1">
    <source>
        <dbReference type="SAM" id="Coils"/>
    </source>
</evidence>
<evidence type="ECO:0000313" key="3">
    <source>
        <dbReference type="EMBL" id="MBL0427679.1"/>
    </source>
</evidence>
<dbReference type="InterPro" id="IPR010982">
    <property type="entry name" value="Lambda_DNA-bd_dom_sf"/>
</dbReference>
<evidence type="ECO:0000259" key="2">
    <source>
        <dbReference type="PROSITE" id="PS50943"/>
    </source>
</evidence>
<evidence type="ECO:0000313" key="4">
    <source>
        <dbReference type="Proteomes" id="UP000622707"/>
    </source>
</evidence>
<sequence length="158" mass="17690">MIVSHRTLEGTSRLNVAAVLKTEMSRIARKELRAETEGLKKAVAGYRHEIAALKRDVAGLQRQLKVQARHVAKVQPAEPAPAEDGRQLRWSPERFAKQRQKLELSAADFAKLLGVSSLSVYKWEHGQARPRQRQLEAIAAARKLGKREARAKLEELAG</sequence>
<dbReference type="CDD" id="cd00093">
    <property type="entry name" value="HTH_XRE"/>
    <property type="match status" value="1"/>
</dbReference>
<comment type="caution">
    <text evidence="3">The sequence shown here is derived from an EMBL/GenBank/DDBJ whole genome shotgun (WGS) entry which is preliminary data.</text>
</comment>
<gene>
    <name evidence="3" type="ORF">JI746_21370</name>
</gene>
<dbReference type="EMBL" id="JAEQND010000013">
    <property type="protein sequence ID" value="MBL0427679.1"/>
    <property type="molecule type" value="Genomic_DNA"/>
</dbReference>
<keyword evidence="4" id="KW-1185">Reference proteome</keyword>
<name>A0ABS1JTW5_9BURK</name>
<protein>
    <submittedName>
        <fullName evidence="3">Helix-turn-helix domain-containing protein</fullName>
    </submittedName>
</protein>
<reference evidence="3 4" key="1">
    <citation type="journal article" date="2017" name="Int. J. Syst. Evol. Microbiol.">
        <title>Ramlibacter alkalitolerans sp. nov., alkali-tolerant bacterium isolated from soil of ginseng.</title>
        <authorList>
            <person name="Lee D.H."/>
            <person name="Cha C.J."/>
        </authorList>
    </citation>
    <scope>NUCLEOTIDE SEQUENCE [LARGE SCALE GENOMIC DNA]</scope>
    <source>
        <strain evidence="3 4">KACC 19305</strain>
    </source>
</reference>
<keyword evidence="1" id="KW-0175">Coiled coil</keyword>
<dbReference type="PROSITE" id="PS50943">
    <property type="entry name" value="HTH_CROC1"/>
    <property type="match status" value="1"/>
</dbReference>
<feature type="domain" description="HTH cro/C1-type" evidence="2">
    <location>
        <begin position="95"/>
        <end position="141"/>
    </location>
</feature>
<accession>A0ABS1JTW5</accession>
<dbReference type="Gene3D" id="1.10.260.40">
    <property type="entry name" value="lambda repressor-like DNA-binding domains"/>
    <property type="match status" value="1"/>
</dbReference>
<dbReference type="Proteomes" id="UP000622707">
    <property type="component" value="Unassembled WGS sequence"/>
</dbReference>
<dbReference type="Gene3D" id="1.20.5.170">
    <property type="match status" value="1"/>
</dbReference>
<organism evidence="3 4">
    <name type="scientific">Ramlibacter alkalitolerans</name>
    <dbReference type="NCBI Taxonomy" id="2039631"/>
    <lineage>
        <taxon>Bacteria</taxon>
        <taxon>Pseudomonadati</taxon>
        <taxon>Pseudomonadota</taxon>
        <taxon>Betaproteobacteria</taxon>
        <taxon>Burkholderiales</taxon>
        <taxon>Comamonadaceae</taxon>
        <taxon>Ramlibacter</taxon>
    </lineage>
</organism>
<proteinExistence type="predicted"/>
<dbReference type="SUPFAM" id="SSF47413">
    <property type="entry name" value="lambda repressor-like DNA-binding domains"/>
    <property type="match status" value="1"/>
</dbReference>
<feature type="coiled-coil region" evidence="1">
    <location>
        <begin position="29"/>
        <end position="63"/>
    </location>
</feature>
<dbReference type="InterPro" id="IPR001387">
    <property type="entry name" value="Cro/C1-type_HTH"/>
</dbReference>
<dbReference type="SMART" id="SM00530">
    <property type="entry name" value="HTH_XRE"/>
    <property type="match status" value="1"/>
</dbReference>
<dbReference type="Pfam" id="PF01381">
    <property type="entry name" value="HTH_3"/>
    <property type="match status" value="1"/>
</dbReference>